<evidence type="ECO:0000259" key="1">
    <source>
        <dbReference type="Pfam" id="PF13538"/>
    </source>
</evidence>
<dbReference type="InterPro" id="IPR027785">
    <property type="entry name" value="UvrD-like_helicase_C"/>
</dbReference>
<proteinExistence type="predicted"/>
<name>A0A6C0EB50_9ZZZZ</name>
<dbReference type="Gene3D" id="3.40.50.300">
    <property type="entry name" value="P-loop containing nucleotide triphosphate hydrolases"/>
    <property type="match status" value="2"/>
</dbReference>
<protein>
    <recommendedName>
        <fullName evidence="1">UvrD-like helicase C-terminal domain-containing protein</fullName>
    </recommendedName>
</protein>
<feature type="domain" description="UvrD-like helicase C-terminal" evidence="1">
    <location>
        <begin position="615"/>
        <end position="663"/>
    </location>
</feature>
<dbReference type="InterPro" id="IPR027417">
    <property type="entry name" value="P-loop_NTPase"/>
</dbReference>
<dbReference type="EMBL" id="MN739788">
    <property type="protein sequence ID" value="QHT26407.1"/>
    <property type="molecule type" value="Genomic_DNA"/>
</dbReference>
<sequence>MTSKTIEDYLGTNNNGKDKSEFIKKVSDLCKQEKLLLLEYTYLQNYARSNISSIVNTSWITEIANNTDDKEFKKIIVKTYPQVFKIIDTKLIVDIEGIENKLLKKLEFTDDQKNALHNIMDFLIDKTKNVYGLYGFAGTGKTTTIVELSHFLLKNNLISSVIFSAPTNKAVNVIKSKYRIYLKDLYEDMSGEALDDGYNFDDIVDKLLTYNIKIDFVTIHKLLKFKSDFSVDGDRVFIRNGDSIITKYEFIIIDECSMIPMNLINTIFEEIKKGEQKSGDNYKQMPKVLLCGDPAQLPPVNEAFSCIFVKPEQITLDLYSKQIVKNETVKKYDNEDLKIKYDKFVNNIKTLQSSLLKEVVRSKIDSVTNACLEVRKWVISNSQPNLAVYKTKKGVNFYEFKDDQKKVSHEWFNKALKKFENRNEMNIIITWTNRQTDEYNSVIRKILFDNKTLKRFEKGDILMLNDFYNIDTDDKLYTSEQVIVLNTKIVHKNCGEFTVNYAENTRKLKEFKNIDKHVKDCVDKINKNTKRLFKAWQLTVVKSKDDDPAIIFVIDESDNTQLEKEKEYAMNQIKSVRKTLLSTLRNRFQVDNHVTKVLWKEYYRIFIEQFANVNYGYSISCHKAQGSNFYNVFVDAHDILLNGNEDEMKRCLYTAMTRTVNELSVLI</sequence>
<reference evidence="2" key="1">
    <citation type="journal article" date="2020" name="Nature">
        <title>Giant virus diversity and host interactions through global metagenomics.</title>
        <authorList>
            <person name="Schulz F."/>
            <person name="Roux S."/>
            <person name="Paez-Espino D."/>
            <person name="Jungbluth S."/>
            <person name="Walsh D.A."/>
            <person name="Denef V.J."/>
            <person name="McMahon K.D."/>
            <person name="Konstantinidis K.T."/>
            <person name="Eloe-Fadrosh E.A."/>
            <person name="Kyrpides N.C."/>
            <person name="Woyke T."/>
        </authorList>
    </citation>
    <scope>NUCLEOTIDE SEQUENCE</scope>
    <source>
        <strain evidence="2">GVMAG-M-3300023179-27</strain>
    </source>
</reference>
<organism evidence="2">
    <name type="scientific">viral metagenome</name>
    <dbReference type="NCBI Taxonomy" id="1070528"/>
    <lineage>
        <taxon>unclassified sequences</taxon>
        <taxon>metagenomes</taxon>
        <taxon>organismal metagenomes</taxon>
    </lineage>
</organism>
<dbReference type="CDD" id="cd18809">
    <property type="entry name" value="SF1_C_RecD"/>
    <property type="match status" value="1"/>
</dbReference>
<dbReference type="SUPFAM" id="SSF52540">
    <property type="entry name" value="P-loop containing nucleoside triphosphate hydrolases"/>
    <property type="match status" value="1"/>
</dbReference>
<dbReference type="Pfam" id="PF13538">
    <property type="entry name" value="UvrD_C_2"/>
    <property type="match status" value="1"/>
</dbReference>
<evidence type="ECO:0000313" key="2">
    <source>
        <dbReference type="EMBL" id="QHT26407.1"/>
    </source>
</evidence>
<dbReference type="InterPro" id="IPR050534">
    <property type="entry name" value="Coronavir_polyprotein_1ab"/>
</dbReference>
<dbReference type="AlphaFoldDB" id="A0A6C0EB50"/>
<dbReference type="PANTHER" id="PTHR43788">
    <property type="entry name" value="DNA2/NAM7 HELICASE FAMILY MEMBER"/>
    <property type="match status" value="1"/>
</dbReference>
<dbReference type="Pfam" id="PF13245">
    <property type="entry name" value="AAA_19"/>
    <property type="match status" value="1"/>
</dbReference>
<accession>A0A6C0EB50</accession>